<dbReference type="InterPro" id="IPR028082">
    <property type="entry name" value="Peripla_BP_I"/>
</dbReference>
<feature type="region of interest" description="Disordered" evidence="9">
    <location>
        <begin position="1058"/>
        <end position="1092"/>
    </location>
</feature>
<keyword evidence="13" id="KW-1185">Reference proteome</keyword>
<evidence type="ECO:0000256" key="1">
    <source>
        <dbReference type="ARBA" id="ARBA00004141"/>
    </source>
</evidence>
<keyword evidence="2 10" id="KW-0812">Transmembrane</keyword>
<keyword evidence="8" id="KW-0807">Transducer</keyword>
<feature type="domain" description="G-protein coupled receptors family 3 profile" evidence="11">
    <location>
        <begin position="682"/>
        <end position="879"/>
    </location>
</feature>
<feature type="transmembrane region" description="Helical" evidence="10">
    <location>
        <begin position="826"/>
        <end position="848"/>
    </location>
</feature>
<evidence type="ECO:0000256" key="3">
    <source>
        <dbReference type="ARBA" id="ARBA00022989"/>
    </source>
</evidence>
<proteinExistence type="predicted"/>
<reference evidence="12" key="1">
    <citation type="submission" date="2023-06" db="EMBL/GenBank/DDBJ databases">
        <title>Survivors Of The Sea: Transcriptome response of Skeletonema marinoi to long-term dormancy.</title>
        <authorList>
            <person name="Pinder M.I.M."/>
            <person name="Kourtchenko O."/>
            <person name="Robertson E.K."/>
            <person name="Larsson T."/>
            <person name="Maumus F."/>
            <person name="Osuna-Cruz C.M."/>
            <person name="Vancaester E."/>
            <person name="Stenow R."/>
            <person name="Vandepoele K."/>
            <person name="Ploug H."/>
            <person name="Bruchert V."/>
            <person name="Godhe A."/>
            <person name="Topel M."/>
        </authorList>
    </citation>
    <scope>NUCLEOTIDE SEQUENCE</scope>
    <source>
        <strain evidence="12">R05AC</strain>
    </source>
</reference>
<dbReference type="Pfam" id="PF00003">
    <property type="entry name" value="7tm_3"/>
    <property type="match status" value="1"/>
</dbReference>
<dbReference type="PANTHER" id="PTHR10519:SF20">
    <property type="entry name" value="G-PROTEIN COUPLED RECEPTOR 156-RELATED"/>
    <property type="match status" value="1"/>
</dbReference>
<evidence type="ECO:0000256" key="4">
    <source>
        <dbReference type="ARBA" id="ARBA00023040"/>
    </source>
</evidence>
<evidence type="ECO:0000256" key="8">
    <source>
        <dbReference type="ARBA" id="ARBA00023224"/>
    </source>
</evidence>
<evidence type="ECO:0000259" key="11">
    <source>
        <dbReference type="PROSITE" id="PS50259"/>
    </source>
</evidence>
<feature type="compositionally biased region" description="Polar residues" evidence="9">
    <location>
        <begin position="1031"/>
        <end position="1040"/>
    </location>
</feature>
<evidence type="ECO:0000256" key="2">
    <source>
        <dbReference type="ARBA" id="ARBA00022692"/>
    </source>
</evidence>
<comment type="caution">
    <text evidence="12">The sequence shown here is derived from an EMBL/GenBank/DDBJ whole genome shotgun (WGS) entry which is preliminary data.</text>
</comment>
<dbReference type="Proteomes" id="UP001224775">
    <property type="component" value="Unassembled WGS sequence"/>
</dbReference>
<protein>
    <submittedName>
        <fullName evidence="12">GABA-B receptor-like protein</fullName>
    </submittedName>
</protein>
<feature type="transmembrane region" description="Helical" evidence="10">
    <location>
        <begin position="690"/>
        <end position="709"/>
    </location>
</feature>
<keyword evidence="4" id="KW-0297">G-protein coupled receptor</keyword>
<feature type="transmembrane region" description="Helical" evidence="10">
    <location>
        <begin position="730"/>
        <end position="751"/>
    </location>
</feature>
<evidence type="ECO:0000313" key="13">
    <source>
        <dbReference type="Proteomes" id="UP001224775"/>
    </source>
</evidence>
<evidence type="ECO:0000313" key="12">
    <source>
        <dbReference type="EMBL" id="KAK1740333.1"/>
    </source>
</evidence>
<gene>
    <name evidence="12" type="ORF">QTG54_009283</name>
</gene>
<keyword evidence="5 10" id="KW-0472">Membrane</keyword>
<dbReference type="Gene3D" id="2.10.50.10">
    <property type="entry name" value="Tumor Necrosis Factor Receptor, subunit A, domain 2"/>
    <property type="match status" value="1"/>
</dbReference>
<evidence type="ECO:0000256" key="6">
    <source>
        <dbReference type="ARBA" id="ARBA00023170"/>
    </source>
</evidence>
<dbReference type="SUPFAM" id="SSF53822">
    <property type="entry name" value="Periplasmic binding protein-like I"/>
    <property type="match status" value="1"/>
</dbReference>
<evidence type="ECO:0000256" key="7">
    <source>
        <dbReference type="ARBA" id="ARBA00023180"/>
    </source>
</evidence>
<keyword evidence="7" id="KW-0325">Glycoprotein</keyword>
<dbReference type="AlphaFoldDB" id="A0AAD8Y616"/>
<name>A0AAD8Y616_9STRA</name>
<dbReference type="EMBL" id="JATAAI010000016">
    <property type="protein sequence ID" value="KAK1740333.1"/>
    <property type="molecule type" value="Genomic_DNA"/>
</dbReference>
<evidence type="ECO:0000256" key="9">
    <source>
        <dbReference type="SAM" id="MobiDB-lite"/>
    </source>
</evidence>
<evidence type="ECO:0000256" key="10">
    <source>
        <dbReference type="SAM" id="Phobius"/>
    </source>
</evidence>
<comment type="subcellular location">
    <subcellularLocation>
        <location evidence="1">Membrane</location>
        <topology evidence="1">Multi-pass membrane protein</topology>
    </subcellularLocation>
</comment>
<keyword evidence="6 12" id="KW-0675">Receptor</keyword>
<keyword evidence="3 10" id="KW-1133">Transmembrane helix</keyword>
<dbReference type="GO" id="GO:0038039">
    <property type="term" value="C:G protein-coupled receptor heterodimeric complex"/>
    <property type="evidence" value="ECO:0007669"/>
    <property type="project" value="TreeGrafter"/>
</dbReference>
<dbReference type="InterPro" id="IPR017978">
    <property type="entry name" value="GPCR_3_C"/>
</dbReference>
<organism evidence="12 13">
    <name type="scientific">Skeletonema marinoi</name>
    <dbReference type="NCBI Taxonomy" id="267567"/>
    <lineage>
        <taxon>Eukaryota</taxon>
        <taxon>Sar</taxon>
        <taxon>Stramenopiles</taxon>
        <taxon>Ochrophyta</taxon>
        <taxon>Bacillariophyta</taxon>
        <taxon>Coscinodiscophyceae</taxon>
        <taxon>Thalassiosirophycidae</taxon>
        <taxon>Thalassiosirales</taxon>
        <taxon>Skeletonemataceae</taxon>
        <taxon>Skeletonema</taxon>
        <taxon>Skeletonema marinoi-dohrnii complex</taxon>
    </lineage>
</organism>
<dbReference type="CDD" id="cd15047">
    <property type="entry name" value="7tmC_GABA-B-like"/>
    <property type="match status" value="1"/>
</dbReference>
<feature type="transmembrane region" description="Helical" evidence="10">
    <location>
        <begin position="854"/>
        <end position="876"/>
    </location>
</feature>
<feature type="transmembrane region" description="Helical" evidence="10">
    <location>
        <begin position="609"/>
        <end position="635"/>
    </location>
</feature>
<dbReference type="GO" id="GO:0004965">
    <property type="term" value="F:G protein-coupled GABA receptor activity"/>
    <property type="evidence" value="ECO:0007669"/>
    <property type="project" value="InterPro"/>
</dbReference>
<sequence>MLPLSSAALLLTTIYICYVDNTTVRRTMTASCWHLYFLSALTIATIYAQPIDDAIEDNGLSNLNLPPCPATSYEISQYGPETPLSACILYDLNPRSDDALLVNSTINSTNTTQPSSFTEVGLVQVTPSGCHNHRDGANTAVWKLNNDNDGRGVAIGYFGTTFIKFRLISIIGGNSNNIGNDAYSVVHEQMLDEVFQNVDNVHFILGSCSSASENDKPMALKHAKIVLSQVGSPGYYMDVANNPYVFGIHVNSDTYSLPALKALQFHLDEKGESTKKQPVRVVYRDRSEFFKSTCRSAIDAATLQGFDVTAIEFNPDGEETPGVPNSQNVEFLEGLADKLCSADEGPNTNNAAVIACVQERDADVMIARMILNGCRPTLAWFTTATWGWATRNSDRIPFFLGGGQWHENFAYSDKYFETGKAVLEYGKEKFGYMGSYDHIVSYAMPMLIVELITSYFEVVDSPNITDALVNRYHEIRRSLMKIDAHTIFGPVSFNEYQRNDGRAAAGMQWVQKGNATAFQLGCISPLDQADVPIVIPSPSSLPCPPGSHLDQKLVEGDPAILADKCTLCPAGTFALYENTNLQCQQCPEGSISLEGAKYCVTTKDNLTSVGLQVLGIIFVVISWSSTIGYMVWLYLKRKDPVVKMSQPESLFLLCVGAIISTSTIIPLTLAEAAPGESTRGASAACRSIPFLYSLGWVLMYTSLTAKSWRLFKVASNAELVRRVKISVNEIYVTVAVVVLFDLIILITWVVVAPLQYIRTNVSTTLNEATGVMTVETAGSCQSSPNDVSMWAFLAPIIIIHVASMVVTNVILFKVKGISDRYQEQKYVALASIYICELVLLGLPILIAVQEAGEARYFVIAGVIFLTDTGVLALIFLPKVRYAKVGLPEGLTVIESFRIKRPSRRDRSVAVSSVEEIRRRASMTSNQKLAPLTSNRNLTSLASLTSIENASSFTRISSENASSFNMSFNGNDSFNRTSSGNASSNRSFGGGNASFIGNGSASVLPTILSVHVSAESSGTGEENAEDVVESGNDVNDATSHKPSVQSLLHCYTLEEIKESGNDVNDAKTLEEGKESESEKDDFHDDHKSKCTNV</sequence>
<feature type="transmembrane region" description="Helical" evidence="10">
    <location>
        <begin position="650"/>
        <end position="670"/>
    </location>
</feature>
<feature type="transmembrane region" description="Helical" evidence="10">
    <location>
        <begin position="792"/>
        <end position="814"/>
    </location>
</feature>
<evidence type="ECO:0000256" key="5">
    <source>
        <dbReference type="ARBA" id="ARBA00023136"/>
    </source>
</evidence>
<feature type="region of interest" description="Disordered" evidence="9">
    <location>
        <begin position="1013"/>
        <end position="1040"/>
    </location>
</feature>
<dbReference type="InterPro" id="IPR002455">
    <property type="entry name" value="GPCR3_GABA-B"/>
</dbReference>
<accession>A0AAD8Y616</accession>
<dbReference type="PROSITE" id="PS50259">
    <property type="entry name" value="G_PROTEIN_RECEP_F3_4"/>
    <property type="match status" value="1"/>
</dbReference>
<dbReference type="PANTHER" id="PTHR10519">
    <property type="entry name" value="GABA-B RECEPTOR"/>
    <property type="match status" value="1"/>
</dbReference>